<feature type="transmembrane region" description="Helical" evidence="1">
    <location>
        <begin position="380"/>
        <end position="399"/>
    </location>
</feature>
<dbReference type="EMBL" id="MPUH01000340">
    <property type="protein sequence ID" value="OMJ82461.1"/>
    <property type="molecule type" value="Genomic_DNA"/>
</dbReference>
<comment type="caution">
    <text evidence="2">The sequence shown here is derived from an EMBL/GenBank/DDBJ whole genome shotgun (WGS) entry which is preliminary data.</text>
</comment>
<evidence type="ECO:0000313" key="2">
    <source>
        <dbReference type="EMBL" id="OMJ82461.1"/>
    </source>
</evidence>
<protein>
    <submittedName>
        <fullName evidence="2">Uncharacterized protein</fullName>
    </submittedName>
</protein>
<evidence type="ECO:0000256" key="1">
    <source>
        <dbReference type="SAM" id="Phobius"/>
    </source>
</evidence>
<reference evidence="2 3" key="1">
    <citation type="submission" date="2016-11" db="EMBL/GenBank/DDBJ databases">
        <title>The macronuclear genome of Stentor coeruleus: a giant cell with tiny introns.</title>
        <authorList>
            <person name="Slabodnick M."/>
            <person name="Ruby J.G."/>
            <person name="Reiff S.B."/>
            <person name="Swart E.C."/>
            <person name="Gosai S."/>
            <person name="Prabakaran S."/>
            <person name="Witkowska E."/>
            <person name="Larue G.E."/>
            <person name="Fisher S."/>
            <person name="Freeman R.M."/>
            <person name="Gunawardena J."/>
            <person name="Chu W."/>
            <person name="Stover N.A."/>
            <person name="Gregory B.D."/>
            <person name="Nowacki M."/>
            <person name="Derisi J."/>
            <person name="Roy S.W."/>
            <person name="Marshall W.F."/>
            <person name="Sood P."/>
        </authorList>
    </citation>
    <scope>NUCLEOTIDE SEQUENCE [LARGE SCALE GENOMIC DNA]</scope>
    <source>
        <strain evidence="2">WM001</strain>
    </source>
</reference>
<keyword evidence="3" id="KW-1185">Reference proteome</keyword>
<dbReference type="AlphaFoldDB" id="A0A1R2C0D7"/>
<keyword evidence="1" id="KW-1133">Transmembrane helix</keyword>
<accession>A0A1R2C0D7</accession>
<dbReference type="OrthoDB" id="317742at2759"/>
<feature type="transmembrane region" description="Helical" evidence="1">
    <location>
        <begin position="12"/>
        <end position="29"/>
    </location>
</feature>
<name>A0A1R2C0D7_9CILI</name>
<organism evidence="2 3">
    <name type="scientific">Stentor coeruleus</name>
    <dbReference type="NCBI Taxonomy" id="5963"/>
    <lineage>
        <taxon>Eukaryota</taxon>
        <taxon>Sar</taxon>
        <taxon>Alveolata</taxon>
        <taxon>Ciliophora</taxon>
        <taxon>Postciliodesmatophora</taxon>
        <taxon>Heterotrichea</taxon>
        <taxon>Heterotrichida</taxon>
        <taxon>Stentoridae</taxon>
        <taxon>Stentor</taxon>
    </lineage>
</organism>
<proteinExistence type="predicted"/>
<dbReference type="Proteomes" id="UP000187209">
    <property type="component" value="Unassembled WGS sequence"/>
</dbReference>
<evidence type="ECO:0000313" key="3">
    <source>
        <dbReference type="Proteomes" id="UP000187209"/>
    </source>
</evidence>
<feature type="transmembrane region" description="Helical" evidence="1">
    <location>
        <begin position="324"/>
        <end position="348"/>
    </location>
</feature>
<feature type="transmembrane region" description="Helical" evidence="1">
    <location>
        <begin position="435"/>
        <end position="457"/>
    </location>
</feature>
<keyword evidence="1" id="KW-0472">Membrane</keyword>
<sequence length="465" mass="52921">MAISSHTKWLRFLNILFCIVILVLSGSAFTRICSPPNHIDQILDNWKRLSIYDLTTADSTNSCDFGYEEITMSTKWPGTVKGCYCKGTNTLSKGSCSNSECENVKSTVSFPMNVWRGRKLCIRRAGTSVYWAPAPDSDSCPSKNDIHGNKIEFIKCGTGNTASCQEKTLGCPINRIKILKAGLPKPDDYTHNTYFGDNYILYYGYGNSTSTEAPIIDFSISQGMPCLQDPGNVVANDKTYYTLLNKEPNSCDYEDSRFVIIDQMDEVTFYNDNDLQNITDLPKLTLSSSINYYFSYRTSVLWKDVCHSSSYYSMSTLNDNKEPFMYINALHIVVLVIQSVFSFYLVFVDPFLLYYCYKKSEEEINEYDQPIYTILLVEKFLKIIMVPIILTTCIVVGYYRNWFANLEARCCSDPLTNACFGFVDFILDDLYSLDWANFSVIVSVLIVDMISGLCLFVSRTKENYS</sequence>
<gene>
    <name evidence="2" type="ORF">SteCoe_16871</name>
</gene>
<keyword evidence="1" id="KW-0812">Transmembrane</keyword>